<dbReference type="OrthoDB" id="9991317at2759"/>
<protein>
    <recommendedName>
        <fullName evidence="1">CHAT domain-containing protein</fullName>
    </recommendedName>
</protein>
<name>A0A067PI73_9AGAM</name>
<feature type="domain" description="CHAT" evidence="1">
    <location>
        <begin position="836"/>
        <end position="1129"/>
    </location>
</feature>
<dbReference type="InterPro" id="IPR024983">
    <property type="entry name" value="CHAT_dom"/>
</dbReference>
<dbReference type="InterPro" id="IPR011990">
    <property type="entry name" value="TPR-like_helical_dom_sf"/>
</dbReference>
<dbReference type="AlphaFoldDB" id="A0A067PI73"/>
<dbReference type="Proteomes" id="UP000027265">
    <property type="component" value="Unassembled WGS sequence"/>
</dbReference>
<proteinExistence type="predicted"/>
<dbReference type="EMBL" id="KL197756">
    <property type="protein sequence ID" value="KDQ50727.1"/>
    <property type="molecule type" value="Genomic_DNA"/>
</dbReference>
<dbReference type="SUPFAM" id="SSF48452">
    <property type="entry name" value="TPR-like"/>
    <property type="match status" value="1"/>
</dbReference>
<reference evidence="3" key="1">
    <citation type="journal article" date="2014" name="Proc. Natl. Acad. Sci. U.S.A.">
        <title>Extensive sampling of basidiomycete genomes demonstrates inadequacy of the white-rot/brown-rot paradigm for wood decay fungi.</title>
        <authorList>
            <person name="Riley R."/>
            <person name="Salamov A.A."/>
            <person name="Brown D.W."/>
            <person name="Nagy L.G."/>
            <person name="Floudas D."/>
            <person name="Held B.W."/>
            <person name="Levasseur A."/>
            <person name="Lombard V."/>
            <person name="Morin E."/>
            <person name="Otillar R."/>
            <person name="Lindquist E.A."/>
            <person name="Sun H."/>
            <person name="LaButti K.M."/>
            <person name="Schmutz J."/>
            <person name="Jabbour D."/>
            <person name="Luo H."/>
            <person name="Baker S.E."/>
            <person name="Pisabarro A.G."/>
            <person name="Walton J.D."/>
            <person name="Blanchette R.A."/>
            <person name="Henrissat B."/>
            <person name="Martin F."/>
            <person name="Cullen D."/>
            <person name="Hibbett D.S."/>
            <person name="Grigoriev I.V."/>
        </authorList>
    </citation>
    <scope>NUCLEOTIDE SEQUENCE [LARGE SCALE GENOMIC DNA]</scope>
    <source>
        <strain evidence="3">MUCL 33604</strain>
    </source>
</reference>
<dbReference type="InParanoid" id="A0A067PI73"/>
<evidence type="ECO:0000259" key="1">
    <source>
        <dbReference type="Pfam" id="PF12770"/>
    </source>
</evidence>
<keyword evidence="3" id="KW-1185">Reference proteome</keyword>
<accession>A0A067PI73</accession>
<sequence length="1130" mass="126256">MASTHCCHSQHHSALDCIDAVIRKRSADLEKHPHAGQTRAWLLKELGSVLRDRFAESKDLLDIDMAIENHRQSLAALESNHPLRPSLLSHYGFALRDRFVHSENPQDLDDTLSQHREALELLTAGDPDQWDVLRNVSGALQHRFLATGEGADLDEAVALSRRAFQLHPTSRDSHQLLGELLLQRYQASRQQRDLDETVEVHQQCLDRRPDDRERVSIVNTLAATLLRIFLETEEELPILEKAILLLRHARDLPLRPSAASLVHVNLAVCLRTRYQRLATCQDVEEAEMLCREALHQSESSAVRQVALENLALILIYQFQTLGQSPKLDEAISLLYAHVSSTDVDHYQHTPPLEILAHALQVRYSSSAKDNARDLDEAILLLHKVISILPLTSHGRYRAASTLALALSKRFHHSGSKGSDREVSFLHDAIQLQREVVSTMDHSHPKRREAVNVLACVMGEKYNHSRKLEDLDEAIALRREALSLTRLQHRKPTDLLNDLAHTLHKRYDHYHSPEDLKSAVSFCREAHLEPSDSTFMTASLLGKLLSKQYDLTRQPDDLREAMEAFAAAVIDESELVAQRFFVAQQWAHWADKHGHESALEAYGAAIGFLPSLAMLGQDLSSRQAALTSGSDGLARNAAAVAIREGEFERAVELLEEGRAVFWSQALQLRTSFDDLRLRAPELADQLQMISQRLEQDSYRGVSKVMMESYDVALAAVSETQSRHLRLLGDEWLACLQKVRCVEGFDRFLLPKTYADLRHVAAHGPVVILNATDSRFDALIIKAPGTKILHVPLTRFSADTLAKMRAHCGDACPRSRGDRAMGWKDKVESPETIMKKGLAKLWEAVVEPIIRALDLKRSASPPRLWWCPTGSFSSLPVHAAGIYDSTEGESVSDYVVSSYIPTLTTLLRDAPPKVDLFKMLVVIQPKSKGYRPIPNTEIELQKIENIVGNHVLVRYGLPEAPALVSNVLSEIPSATILHFACHGIQDSVDPLVDEQDRRSALNSALILEDGPLNVTEIMKLSLTNESLVFLSACQTATGDQSLPDESMHLAATMLFAGFRGVVGTLWSIDDKDGPKVADAFYRHIFSSVGENSGLRATPNTAEAARALHIAVSKLREERSSFLRWVPFIHLGF</sequence>
<dbReference type="Pfam" id="PF12770">
    <property type="entry name" value="CHAT"/>
    <property type="match status" value="1"/>
</dbReference>
<dbReference type="Gene3D" id="1.25.40.10">
    <property type="entry name" value="Tetratricopeptide repeat domain"/>
    <property type="match status" value="3"/>
</dbReference>
<organism evidence="2 3">
    <name type="scientific">Jaapia argillacea MUCL 33604</name>
    <dbReference type="NCBI Taxonomy" id="933084"/>
    <lineage>
        <taxon>Eukaryota</taxon>
        <taxon>Fungi</taxon>
        <taxon>Dikarya</taxon>
        <taxon>Basidiomycota</taxon>
        <taxon>Agaricomycotina</taxon>
        <taxon>Agaricomycetes</taxon>
        <taxon>Agaricomycetidae</taxon>
        <taxon>Jaapiales</taxon>
        <taxon>Jaapiaceae</taxon>
        <taxon>Jaapia</taxon>
    </lineage>
</organism>
<evidence type="ECO:0000313" key="2">
    <source>
        <dbReference type="EMBL" id="KDQ50727.1"/>
    </source>
</evidence>
<evidence type="ECO:0000313" key="3">
    <source>
        <dbReference type="Proteomes" id="UP000027265"/>
    </source>
</evidence>
<gene>
    <name evidence="2" type="ORF">JAAARDRAFT_707686</name>
</gene>
<dbReference type="HOGENOM" id="CLU_001305_0_1_1"/>